<name>A0A7S7NQ15_PALFE</name>
<dbReference type="InterPro" id="IPR016040">
    <property type="entry name" value="NAD(P)-bd_dom"/>
</dbReference>
<evidence type="ECO:0000313" key="2">
    <source>
        <dbReference type="EMBL" id="QOY87677.1"/>
    </source>
</evidence>
<protein>
    <submittedName>
        <fullName evidence="2">SDR family oxidoreductase</fullName>
    </submittedName>
</protein>
<dbReference type="PANTHER" id="PTHR43355:SF2">
    <property type="entry name" value="FLAVIN REDUCTASE (NADPH)"/>
    <property type="match status" value="1"/>
</dbReference>
<sequence>MKVLILGATGSMGRHLVPQALALGDEVTALVRDPSQLEARHERLRTVAGDALDPVAVAAAVRGQDAVVFSLGRRSHRAPTTMFSDATRILIHAMETHGVRRLVCVTGIGAGDSRGHGGFLYDRIVFPWITQETYADKDRQEALIRASSLDWIIVRPAAFTNGPQRGHLRALTNLEGVTIRSISRADAAAFVLAQLRSDAYLHQTPLVGY</sequence>
<dbReference type="Pfam" id="PF13460">
    <property type="entry name" value="NAD_binding_10"/>
    <property type="match status" value="1"/>
</dbReference>
<dbReference type="SUPFAM" id="SSF51735">
    <property type="entry name" value="NAD(P)-binding Rossmann-fold domains"/>
    <property type="match status" value="1"/>
</dbReference>
<dbReference type="AlphaFoldDB" id="A0A7S7NQ15"/>
<reference evidence="2 3" key="1">
    <citation type="submission" date="2020-10" db="EMBL/GenBank/DDBJ databases">
        <title>Complete genome sequence of Paludibaculum fermentans P105T, a facultatively anaerobic acidobacterium capable of dissimilatory Fe(III) reduction.</title>
        <authorList>
            <person name="Dedysh S.N."/>
            <person name="Beletsky A.V."/>
            <person name="Kulichevskaya I.S."/>
            <person name="Mardanov A.V."/>
            <person name="Ravin N.V."/>
        </authorList>
    </citation>
    <scope>NUCLEOTIDE SEQUENCE [LARGE SCALE GENOMIC DNA]</scope>
    <source>
        <strain evidence="2 3">P105</strain>
    </source>
</reference>
<keyword evidence="3" id="KW-1185">Reference proteome</keyword>
<dbReference type="InterPro" id="IPR051606">
    <property type="entry name" value="Polyketide_Oxido-like"/>
</dbReference>
<dbReference type="GO" id="GO:0042602">
    <property type="term" value="F:riboflavin reductase (NADPH) activity"/>
    <property type="evidence" value="ECO:0007669"/>
    <property type="project" value="TreeGrafter"/>
</dbReference>
<dbReference type="Proteomes" id="UP000593892">
    <property type="component" value="Chromosome"/>
</dbReference>
<evidence type="ECO:0000259" key="1">
    <source>
        <dbReference type="Pfam" id="PF13460"/>
    </source>
</evidence>
<dbReference type="Gene3D" id="3.40.50.720">
    <property type="entry name" value="NAD(P)-binding Rossmann-like Domain"/>
    <property type="match status" value="1"/>
</dbReference>
<accession>A0A7S7NQ15</accession>
<dbReference type="InterPro" id="IPR036291">
    <property type="entry name" value="NAD(P)-bd_dom_sf"/>
</dbReference>
<dbReference type="RefSeq" id="WP_194449344.1">
    <property type="nucleotide sequence ID" value="NZ_CP063849.1"/>
</dbReference>
<dbReference type="GO" id="GO:0004074">
    <property type="term" value="F:biliverdin reductase [NAD(P)H] activity"/>
    <property type="evidence" value="ECO:0007669"/>
    <property type="project" value="TreeGrafter"/>
</dbReference>
<dbReference type="EMBL" id="CP063849">
    <property type="protein sequence ID" value="QOY87677.1"/>
    <property type="molecule type" value="Genomic_DNA"/>
</dbReference>
<evidence type="ECO:0000313" key="3">
    <source>
        <dbReference type="Proteomes" id="UP000593892"/>
    </source>
</evidence>
<proteinExistence type="predicted"/>
<dbReference type="KEGG" id="pfer:IRI77_33840"/>
<gene>
    <name evidence="2" type="ORF">IRI77_33840</name>
</gene>
<dbReference type="PANTHER" id="PTHR43355">
    <property type="entry name" value="FLAVIN REDUCTASE (NADPH)"/>
    <property type="match status" value="1"/>
</dbReference>
<feature type="domain" description="NAD(P)-binding" evidence="1">
    <location>
        <begin position="7"/>
        <end position="197"/>
    </location>
</feature>
<dbReference type="CDD" id="cd05244">
    <property type="entry name" value="BVR-B_like_SDR_a"/>
    <property type="match status" value="1"/>
</dbReference>
<organism evidence="2 3">
    <name type="scientific">Paludibaculum fermentans</name>
    <dbReference type="NCBI Taxonomy" id="1473598"/>
    <lineage>
        <taxon>Bacteria</taxon>
        <taxon>Pseudomonadati</taxon>
        <taxon>Acidobacteriota</taxon>
        <taxon>Terriglobia</taxon>
        <taxon>Bryobacterales</taxon>
        <taxon>Bryobacteraceae</taxon>
        <taxon>Paludibaculum</taxon>
    </lineage>
</organism>